<sequence>MKFATCLYIFIVSCTAIFAQSKVLSSASFKHYIDSFNANDDELYKQFVPNNQAWTFLENNIPFFECPDKQLEETYYFRWWTYRKHIKQTPSGFVISEFLPDVSWAGKYNTISCAASHHFYEGRWLHNSLFLNDYMHFWLNDAGDNLRRYSFWSADAWLAFTSVHNSVTTSQDILSKLEKNYEAWKETHGEQVHNLYWQVDGADGMEVSVGGQIDNNGLPAHGYKGIRPTINSYMYGDARALGTLTLNAGNKQLSKQYLSEAADIKHKVQQNLWSDSLHFFGTIPLDKDTDDAKPMPVRELIGFVPWYFNLPDDNNIYGNAWLQLKDTSGFNAPYGPTTCERRHKYFSVAYTDHECQWNGPSWPYATAQTLTAMANVLNNYKNSPVTKKDYFELMGIYSNSQRRTLDNGKTIPWIDENLNPFTGDWISRTRLANWNGSPWPKDKGGKERGKDYNHSTFCDLVISGLIGIRPSTDNKLIVHPLISEDQWDYFCLDNVLYHGKIITIFFDKTGKKYSRGKGFNILINGKQVHHSTSLQKAEIMLN</sequence>
<evidence type="ECO:0008006" key="6">
    <source>
        <dbReference type="Google" id="ProtNLM"/>
    </source>
</evidence>
<keyword evidence="1" id="KW-0732">Signal</keyword>
<organism evidence="4 5">
    <name type="scientific">Danxiaibacter flavus</name>
    <dbReference type="NCBI Taxonomy" id="3049108"/>
    <lineage>
        <taxon>Bacteria</taxon>
        <taxon>Pseudomonadati</taxon>
        <taxon>Bacteroidota</taxon>
        <taxon>Chitinophagia</taxon>
        <taxon>Chitinophagales</taxon>
        <taxon>Chitinophagaceae</taxon>
        <taxon>Danxiaibacter</taxon>
    </lineage>
</organism>
<evidence type="ECO:0000313" key="5">
    <source>
        <dbReference type="Proteomes" id="UP001560573"/>
    </source>
</evidence>
<dbReference type="InterPro" id="IPR054491">
    <property type="entry name" value="MGH1-like_GH"/>
</dbReference>
<dbReference type="Pfam" id="PF03633">
    <property type="entry name" value="Glyco_hydro_65C"/>
    <property type="match status" value="1"/>
</dbReference>
<protein>
    <recommendedName>
        <fullName evidence="6">Glycoside hydrolase</fullName>
    </recommendedName>
</protein>
<dbReference type="Gene3D" id="1.50.10.10">
    <property type="match status" value="1"/>
</dbReference>
<dbReference type="Proteomes" id="UP001560573">
    <property type="component" value="Unassembled WGS sequence"/>
</dbReference>
<evidence type="ECO:0000259" key="3">
    <source>
        <dbReference type="Pfam" id="PF22422"/>
    </source>
</evidence>
<dbReference type="SUPFAM" id="SSF48208">
    <property type="entry name" value="Six-hairpin glycosidases"/>
    <property type="match status" value="1"/>
</dbReference>
<dbReference type="InterPro" id="IPR012341">
    <property type="entry name" value="6hp_glycosidase-like_sf"/>
</dbReference>
<comment type="caution">
    <text evidence="4">The sequence shown here is derived from an EMBL/GenBank/DDBJ whole genome shotgun (WGS) entry which is preliminary data.</text>
</comment>
<feature type="signal peptide" evidence="1">
    <location>
        <begin position="1"/>
        <end position="19"/>
    </location>
</feature>
<dbReference type="RefSeq" id="WP_369328739.1">
    <property type="nucleotide sequence ID" value="NZ_JAULBC010000002.1"/>
</dbReference>
<keyword evidence="5" id="KW-1185">Reference proteome</keyword>
<name>A0ABV3ZCM0_9BACT</name>
<dbReference type="InterPro" id="IPR005194">
    <property type="entry name" value="Glyco_hydro_65_C"/>
</dbReference>
<feature type="chain" id="PRO_5047458763" description="Glycoside hydrolase" evidence="1">
    <location>
        <begin position="20"/>
        <end position="542"/>
    </location>
</feature>
<feature type="domain" description="Mannosylglycerate hydrolase MGH1-like glycoside hydrolase" evidence="3">
    <location>
        <begin position="107"/>
        <end position="455"/>
    </location>
</feature>
<evidence type="ECO:0000259" key="2">
    <source>
        <dbReference type="Pfam" id="PF03633"/>
    </source>
</evidence>
<evidence type="ECO:0000256" key="1">
    <source>
        <dbReference type="SAM" id="SignalP"/>
    </source>
</evidence>
<dbReference type="InterPro" id="IPR008928">
    <property type="entry name" value="6-hairpin_glycosidase_sf"/>
</dbReference>
<accession>A0ABV3ZCM0</accession>
<gene>
    <name evidence="4" type="ORF">QTN47_07505</name>
</gene>
<proteinExistence type="predicted"/>
<evidence type="ECO:0000313" key="4">
    <source>
        <dbReference type="EMBL" id="MEX6687335.1"/>
    </source>
</evidence>
<reference evidence="4 5" key="1">
    <citation type="submission" date="2023-07" db="EMBL/GenBank/DDBJ databases">
        <authorList>
            <person name="Lian W.-H."/>
        </authorList>
    </citation>
    <scope>NUCLEOTIDE SEQUENCE [LARGE SCALE GENOMIC DNA]</scope>
    <source>
        <strain evidence="4 5">SYSU DXS3180</strain>
    </source>
</reference>
<dbReference type="EMBL" id="JAULBC010000002">
    <property type="protein sequence ID" value="MEX6687335.1"/>
    <property type="molecule type" value="Genomic_DNA"/>
</dbReference>
<dbReference type="Pfam" id="PF22422">
    <property type="entry name" value="MGH1-like_GH"/>
    <property type="match status" value="1"/>
</dbReference>
<feature type="domain" description="Glycoside hydrolase family 65 C-terminal" evidence="2">
    <location>
        <begin position="472"/>
        <end position="529"/>
    </location>
</feature>